<dbReference type="InterPro" id="IPR027417">
    <property type="entry name" value="P-loop_NTPase"/>
</dbReference>
<dbReference type="Gene3D" id="3.40.50.300">
    <property type="entry name" value="P-loop containing nucleotide triphosphate hydrolases"/>
    <property type="match status" value="1"/>
</dbReference>
<dbReference type="OrthoDB" id="10061751at2759"/>
<protein>
    <submittedName>
        <fullName evidence="6">GTPase IMAP family member 7</fullName>
    </submittedName>
</protein>
<keyword evidence="4" id="KW-0812">Transmembrane</keyword>
<feature type="transmembrane region" description="Helical" evidence="4">
    <location>
        <begin position="268"/>
        <end position="287"/>
    </location>
</feature>
<dbReference type="EMBL" id="NEDP02005383">
    <property type="protein sequence ID" value="OWF41528.1"/>
    <property type="molecule type" value="Genomic_DNA"/>
</dbReference>
<dbReference type="AlphaFoldDB" id="A0A210PYG1"/>
<dbReference type="PANTHER" id="PTHR10903:SF184">
    <property type="entry name" value="GTP-BINDING PROTEIN A"/>
    <property type="match status" value="1"/>
</dbReference>
<dbReference type="InterPro" id="IPR006703">
    <property type="entry name" value="G_AIG1"/>
</dbReference>
<keyword evidence="3" id="KW-0342">GTP-binding</keyword>
<keyword evidence="4" id="KW-1133">Transmembrane helix</keyword>
<keyword evidence="4" id="KW-0472">Membrane</keyword>
<evidence type="ECO:0000256" key="2">
    <source>
        <dbReference type="ARBA" id="ARBA00022741"/>
    </source>
</evidence>
<evidence type="ECO:0000259" key="5">
    <source>
        <dbReference type="PROSITE" id="PS51720"/>
    </source>
</evidence>
<evidence type="ECO:0000256" key="4">
    <source>
        <dbReference type="SAM" id="Phobius"/>
    </source>
</evidence>
<keyword evidence="7" id="KW-1185">Reference proteome</keyword>
<dbReference type="SUPFAM" id="SSF52540">
    <property type="entry name" value="P-loop containing nucleoside triphosphate hydrolases"/>
    <property type="match status" value="1"/>
</dbReference>
<gene>
    <name evidence="6" type="ORF">KP79_PYT11887</name>
</gene>
<dbReference type="STRING" id="6573.A0A210PYG1"/>
<keyword evidence="2" id="KW-0547">Nucleotide-binding</keyword>
<accession>A0A210PYG1</accession>
<dbReference type="InterPro" id="IPR045058">
    <property type="entry name" value="GIMA/IAN/Toc"/>
</dbReference>
<evidence type="ECO:0000256" key="3">
    <source>
        <dbReference type="ARBA" id="ARBA00023134"/>
    </source>
</evidence>
<comment type="caution">
    <text evidence="6">The sequence shown here is derived from an EMBL/GenBank/DDBJ whole genome shotgun (WGS) entry which is preliminary data.</text>
</comment>
<dbReference type="Pfam" id="PF04548">
    <property type="entry name" value="AIG1"/>
    <property type="match status" value="1"/>
</dbReference>
<dbReference type="GO" id="GO:0005525">
    <property type="term" value="F:GTP binding"/>
    <property type="evidence" value="ECO:0007669"/>
    <property type="project" value="UniProtKB-KW"/>
</dbReference>
<proteinExistence type="inferred from homology"/>
<sequence length="307" mass="34239">MEFKSSASRESVTKECSVAETERYGNKLVVVDTPGVFDTAMEDEHFKIMLTECTYLACPGVHAFLFLMKIGDRDIDNKDAKAFCLTKQLLGDNFLSHAIVVFTGKETLDANEENLEDFMKGLSSECMEFIKSCKGGVVAISNINAAKEESARQIIGKVKDLVEQNGGRRKFYENVLFDEKNNEINERMDRILNKNNAILVQIKRTNKNMECLRMCIVDGNPTEEQERLLQKFRKQIDDLWKAIVDRKSARIAANKEIEYEKKIKKMKVIIGGALAAAGTVAVVGATVSNPTAVVAGVSLVASKLMKH</sequence>
<dbReference type="PROSITE" id="PS51720">
    <property type="entry name" value="G_AIG1"/>
    <property type="match status" value="1"/>
</dbReference>
<evidence type="ECO:0000313" key="7">
    <source>
        <dbReference type="Proteomes" id="UP000242188"/>
    </source>
</evidence>
<reference evidence="6 7" key="1">
    <citation type="journal article" date="2017" name="Nat. Ecol. Evol.">
        <title>Scallop genome provides insights into evolution of bilaterian karyotype and development.</title>
        <authorList>
            <person name="Wang S."/>
            <person name="Zhang J."/>
            <person name="Jiao W."/>
            <person name="Li J."/>
            <person name="Xun X."/>
            <person name="Sun Y."/>
            <person name="Guo X."/>
            <person name="Huan P."/>
            <person name="Dong B."/>
            <person name="Zhang L."/>
            <person name="Hu X."/>
            <person name="Sun X."/>
            <person name="Wang J."/>
            <person name="Zhao C."/>
            <person name="Wang Y."/>
            <person name="Wang D."/>
            <person name="Huang X."/>
            <person name="Wang R."/>
            <person name="Lv J."/>
            <person name="Li Y."/>
            <person name="Zhang Z."/>
            <person name="Liu B."/>
            <person name="Lu W."/>
            <person name="Hui Y."/>
            <person name="Liang J."/>
            <person name="Zhou Z."/>
            <person name="Hou R."/>
            <person name="Li X."/>
            <person name="Liu Y."/>
            <person name="Li H."/>
            <person name="Ning X."/>
            <person name="Lin Y."/>
            <person name="Zhao L."/>
            <person name="Xing Q."/>
            <person name="Dou J."/>
            <person name="Li Y."/>
            <person name="Mao J."/>
            <person name="Guo H."/>
            <person name="Dou H."/>
            <person name="Li T."/>
            <person name="Mu C."/>
            <person name="Jiang W."/>
            <person name="Fu Q."/>
            <person name="Fu X."/>
            <person name="Miao Y."/>
            <person name="Liu J."/>
            <person name="Yu Q."/>
            <person name="Li R."/>
            <person name="Liao H."/>
            <person name="Li X."/>
            <person name="Kong Y."/>
            <person name="Jiang Z."/>
            <person name="Chourrout D."/>
            <person name="Li R."/>
            <person name="Bao Z."/>
        </authorList>
    </citation>
    <scope>NUCLEOTIDE SEQUENCE [LARGE SCALE GENOMIC DNA]</scope>
    <source>
        <strain evidence="6 7">PY_sf001</strain>
    </source>
</reference>
<evidence type="ECO:0000256" key="1">
    <source>
        <dbReference type="ARBA" id="ARBA00008535"/>
    </source>
</evidence>
<dbReference type="Proteomes" id="UP000242188">
    <property type="component" value="Unassembled WGS sequence"/>
</dbReference>
<organism evidence="6 7">
    <name type="scientific">Mizuhopecten yessoensis</name>
    <name type="common">Japanese scallop</name>
    <name type="synonym">Patinopecten yessoensis</name>
    <dbReference type="NCBI Taxonomy" id="6573"/>
    <lineage>
        <taxon>Eukaryota</taxon>
        <taxon>Metazoa</taxon>
        <taxon>Spiralia</taxon>
        <taxon>Lophotrochozoa</taxon>
        <taxon>Mollusca</taxon>
        <taxon>Bivalvia</taxon>
        <taxon>Autobranchia</taxon>
        <taxon>Pteriomorphia</taxon>
        <taxon>Pectinida</taxon>
        <taxon>Pectinoidea</taxon>
        <taxon>Pectinidae</taxon>
        <taxon>Mizuhopecten</taxon>
    </lineage>
</organism>
<name>A0A210PYG1_MIZYE</name>
<dbReference type="PANTHER" id="PTHR10903">
    <property type="entry name" value="GTPASE, IMAP FAMILY MEMBER-RELATED"/>
    <property type="match status" value="1"/>
</dbReference>
<comment type="similarity">
    <text evidence="1">Belongs to the TRAFAC class TrmE-Era-EngA-EngB-Septin-like GTPase superfamily. AIG1/Toc34/Toc159-like paraseptin GTPase family. IAN subfamily.</text>
</comment>
<evidence type="ECO:0000313" key="6">
    <source>
        <dbReference type="EMBL" id="OWF41528.1"/>
    </source>
</evidence>
<feature type="domain" description="AIG1-type G" evidence="5">
    <location>
        <begin position="1"/>
        <end position="181"/>
    </location>
</feature>